<sequence>MTRLSPPLQNHKATSHHRPTLPSLASLRLPDIRRPTSNLPPLRPSNVMNVPNANANDLLAPIPLNFNEHWQRPRQSSVSSESSATSESSVTSTSSISSFRSIFNRSPSPELGIIAVGPPVVSYSKNGEQNLRRYHPTFDSTKHRIALWHRFEDADAMLIMPLGYNPLDENFIPRYDTRKPSALTGRPFILFGPPAWRLRNPHMRKGVKAAVYPYRILSRSTGEPLPPKGPIHVRPRVFSQPPSAPALAPAPAHAHAPAAQPADVEMRNQ</sequence>
<proteinExistence type="predicted"/>
<comment type="caution">
    <text evidence="2">The sequence shown here is derived from an EMBL/GenBank/DDBJ whole genome shotgun (WGS) entry which is preliminary data.</text>
</comment>
<evidence type="ECO:0000313" key="3">
    <source>
        <dbReference type="Proteomes" id="UP001215151"/>
    </source>
</evidence>
<accession>A0AAD7TTG3</accession>
<protein>
    <submittedName>
        <fullName evidence="2">Uncharacterized protein</fullName>
    </submittedName>
</protein>
<gene>
    <name evidence="2" type="ORF">ONZ51_g5718</name>
</gene>
<feature type="region of interest" description="Disordered" evidence="1">
    <location>
        <begin position="223"/>
        <end position="269"/>
    </location>
</feature>
<feature type="compositionally biased region" description="Low complexity" evidence="1">
    <location>
        <begin position="239"/>
        <end position="262"/>
    </location>
</feature>
<feature type="region of interest" description="Disordered" evidence="1">
    <location>
        <begin position="1"/>
        <end position="47"/>
    </location>
</feature>
<keyword evidence="3" id="KW-1185">Reference proteome</keyword>
<organism evidence="2 3">
    <name type="scientific">Trametes cubensis</name>
    <dbReference type="NCBI Taxonomy" id="1111947"/>
    <lineage>
        <taxon>Eukaryota</taxon>
        <taxon>Fungi</taxon>
        <taxon>Dikarya</taxon>
        <taxon>Basidiomycota</taxon>
        <taxon>Agaricomycotina</taxon>
        <taxon>Agaricomycetes</taxon>
        <taxon>Polyporales</taxon>
        <taxon>Polyporaceae</taxon>
        <taxon>Trametes</taxon>
    </lineage>
</organism>
<evidence type="ECO:0000313" key="2">
    <source>
        <dbReference type="EMBL" id="KAJ8481879.1"/>
    </source>
</evidence>
<dbReference type="Proteomes" id="UP001215151">
    <property type="component" value="Unassembled WGS sequence"/>
</dbReference>
<dbReference type="AlphaFoldDB" id="A0AAD7TTG3"/>
<name>A0AAD7TTG3_9APHY</name>
<reference evidence="2" key="1">
    <citation type="submission" date="2022-11" db="EMBL/GenBank/DDBJ databases">
        <title>Genome Sequence of Cubamyces cubensis.</title>
        <authorList>
            <person name="Buettner E."/>
        </authorList>
    </citation>
    <scope>NUCLEOTIDE SEQUENCE</scope>
    <source>
        <strain evidence="2">MPL-01</strain>
    </source>
</reference>
<dbReference type="EMBL" id="JAPEVG010000127">
    <property type="protein sequence ID" value="KAJ8481879.1"/>
    <property type="molecule type" value="Genomic_DNA"/>
</dbReference>
<evidence type="ECO:0000256" key="1">
    <source>
        <dbReference type="SAM" id="MobiDB-lite"/>
    </source>
</evidence>